<dbReference type="OrthoDB" id="6764752at2759"/>
<keyword evidence="4" id="KW-1185">Reference proteome</keyword>
<organism evidence="4 5">
    <name type="scientific">Agrilus planipennis</name>
    <name type="common">Emerald ash borer</name>
    <name type="synonym">Agrilus marcopoli</name>
    <dbReference type="NCBI Taxonomy" id="224129"/>
    <lineage>
        <taxon>Eukaryota</taxon>
        <taxon>Metazoa</taxon>
        <taxon>Ecdysozoa</taxon>
        <taxon>Arthropoda</taxon>
        <taxon>Hexapoda</taxon>
        <taxon>Insecta</taxon>
        <taxon>Pterygota</taxon>
        <taxon>Neoptera</taxon>
        <taxon>Endopterygota</taxon>
        <taxon>Coleoptera</taxon>
        <taxon>Polyphaga</taxon>
        <taxon>Elateriformia</taxon>
        <taxon>Buprestoidea</taxon>
        <taxon>Buprestidae</taxon>
        <taxon>Agrilinae</taxon>
        <taxon>Agrilus</taxon>
    </lineage>
</organism>
<dbReference type="InterPro" id="IPR010998">
    <property type="entry name" value="Integrase_recombinase_N"/>
</dbReference>
<dbReference type="PROSITE" id="PS51898">
    <property type="entry name" value="TYR_RECOMBINASE"/>
    <property type="match status" value="1"/>
</dbReference>
<protein>
    <submittedName>
        <fullName evidence="5">Uncharacterized protein LOC112904086</fullName>
    </submittedName>
</protein>
<gene>
    <name evidence="5" type="primary">LOC112904086</name>
</gene>
<name>A0A7F5R2A4_AGRPL</name>
<evidence type="ECO:0000313" key="5">
    <source>
        <dbReference type="RefSeq" id="XP_025829099.1"/>
    </source>
</evidence>
<dbReference type="SUPFAM" id="SSF56349">
    <property type="entry name" value="DNA breaking-rejoining enzymes"/>
    <property type="match status" value="1"/>
</dbReference>
<keyword evidence="1" id="KW-0238">DNA-binding</keyword>
<dbReference type="AlphaFoldDB" id="A0A7F5R2A4"/>
<evidence type="ECO:0000256" key="1">
    <source>
        <dbReference type="ARBA" id="ARBA00023125"/>
    </source>
</evidence>
<evidence type="ECO:0000313" key="4">
    <source>
        <dbReference type="Proteomes" id="UP000192223"/>
    </source>
</evidence>
<accession>A0A7F5R2A4</accession>
<dbReference type="GO" id="GO:0006310">
    <property type="term" value="P:DNA recombination"/>
    <property type="evidence" value="ECO:0007669"/>
    <property type="project" value="UniProtKB-KW"/>
</dbReference>
<dbReference type="InterPro" id="IPR002104">
    <property type="entry name" value="Integrase_catalytic"/>
</dbReference>
<dbReference type="Gene3D" id="1.10.443.10">
    <property type="entry name" value="Intergrase catalytic core"/>
    <property type="match status" value="1"/>
</dbReference>
<dbReference type="InParanoid" id="A0A7F5R2A4"/>
<feature type="domain" description="Tyr recombinase" evidence="3">
    <location>
        <begin position="118"/>
        <end position="325"/>
    </location>
</feature>
<dbReference type="KEGG" id="apln:112904086"/>
<reference evidence="5" key="1">
    <citation type="submission" date="2025-08" db="UniProtKB">
        <authorList>
            <consortium name="RefSeq"/>
        </authorList>
    </citation>
    <scope>IDENTIFICATION</scope>
    <source>
        <tissue evidence="5">Entire body</tissue>
    </source>
</reference>
<evidence type="ECO:0000259" key="3">
    <source>
        <dbReference type="PROSITE" id="PS51898"/>
    </source>
</evidence>
<dbReference type="GeneID" id="112904086"/>
<dbReference type="CDD" id="cd00397">
    <property type="entry name" value="DNA_BRE_C"/>
    <property type="match status" value="1"/>
</dbReference>
<evidence type="ECO:0000256" key="2">
    <source>
        <dbReference type="ARBA" id="ARBA00023172"/>
    </source>
</evidence>
<dbReference type="Pfam" id="PF00589">
    <property type="entry name" value="Phage_integrase"/>
    <property type="match status" value="1"/>
</dbReference>
<sequence>MGDSFPGSREIIRKALSLGEVPQDSLEICLLSITQNTLKQYSCGLRLWWEFCTKNNINVFSIKIPRVLQFLTDQFKKGASYGSLNSYRSALAQIAGPNLAQDFRIKRFFRGVFSLRQPLPRYENTWDPGIVVDYFRSLASNPITLEFLSEKLVTLLALATGQRIQTLSLIEISNILIHPDRIEIKIPHRIKTTSLKRTQPFLVLPMYHLDPTVCVATTLLQYLDETKDLRGPCDFLIITHKRPFRKATSHTLARWIKNVLRKSGIDINTFKAHSTRHAATSAAAKNGVSFDSIRLAAGWTQNSRSFANFYNRPIIDNKKFANTILSASVY</sequence>
<dbReference type="InterPro" id="IPR013762">
    <property type="entry name" value="Integrase-like_cat_sf"/>
</dbReference>
<dbReference type="GO" id="GO:0003677">
    <property type="term" value="F:DNA binding"/>
    <property type="evidence" value="ECO:0007669"/>
    <property type="project" value="UniProtKB-KW"/>
</dbReference>
<keyword evidence="2" id="KW-0233">DNA recombination</keyword>
<dbReference type="GO" id="GO:0015074">
    <property type="term" value="P:DNA integration"/>
    <property type="evidence" value="ECO:0007669"/>
    <property type="project" value="InterPro"/>
</dbReference>
<dbReference type="PANTHER" id="PTHR35617:SF3">
    <property type="entry name" value="CORE-BINDING (CB) DOMAIN-CONTAINING PROTEIN"/>
    <property type="match status" value="1"/>
</dbReference>
<dbReference type="PANTHER" id="PTHR35617">
    <property type="entry name" value="PHAGE_INTEGRASE DOMAIN-CONTAINING PROTEIN"/>
    <property type="match status" value="1"/>
</dbReference>
<dbReference type="Proteomes" id="UP000192223">
    <property type="component" value="Unplaced"/>
</dbReference>
<proteinExistence type="predicted"/>
<dbReference type="RefSeq" id="XP_025829099.1">
    <property type="nucleotide sequence ID" value="XM_025973314.1"/>
</dbReference>
<dbReference type="InterPro" id="IPR011010">
    <property type="entry name" value="DNA_brk_join_enz"/>
</dbReference>
<dbReference type="Gene3D" id="1.10.150.130">
    <property type="match status" value="1"/>
</dbReference>